<reference evidence="2 3" key="1">
    <citation type="journal article" date="2012" name="PLoS Pathog.">
        <title>Diverse lifestyles and strategies of plant pathogenesis encoded in the genomes of eighteen Dothideomycetes fungi.</title>
        <authorList>
            <person name="Ohm R.A."/>
            <person name="Feau N."/>
            <person name="Henrissat B."/>
            <person name="Schoch C.L."/>
            <person name="Horwitz B.A."/>
            <person name="Barry K.W."/>
            <person name="Condon B.J."/>
            <person name="Copeland A.C."/>
            <person name="Dhillon B."/>
            <person name="Glaser F."/>
            <person name="Hesse C.N."/>
            <person name="Kosti I."/>
            <person name="LaButti K."/>
            <person name="Lindquist E.A."/>
            <person name="Lucas S."/>
            <person name="Salamov A.A."/>
            <person name="Bradshaw R.E."/>
            <person name="Ciuffetti L."/>
            <person name="Hamelin R.C."/>
            <person name="Kema G.H.J."/>
            <person name="Lawrence C."/>
            <person name="Scott J.A."/>
            <person name="Spatafora J.W."/>
            <person name="Turgeon B.G."/>
            <person name="de Wit P.J.G.M."/>
            <person name="Zhong S."/>
            <person name="Goodwin S.B."/>
            <person name="Grigoriev I.V."/>
        </authorList>
    </citation>
    <scope>NUCLEOTIDE SEQUENCE [LARGE SCALE GENOMIC DNA]</scope>
    <source>
        <strain evidence="3">C5 / ATCC 48332 / race O</strain>
    </source>
</reference>
<dbReference type="AlphaFoldDB" id="M2SSH2"/>
<feature type="region of interest" description="Disordered" evidence="1">
    <location>
        <begin position="67"/>
        <end position="88"/>
    </location>
</feature>
<keyword evidence="3" id="KW-1185">Reference proteome</keyword>
<reference evidence="3" key="2">
    <citation type="journal article" date="2013" name="PLoS Genet.">
        <title>Comparative genome structure, secondary metabolite, and effector coding capacity across Cochliobolus pathogens.</title>
        <authorList>
            <person name="Condon B.J."/>
            <person name="Leng Y."/>
            <person name="Wu D."/>
            <person name="Bushley K.E."/>
            <person name="Ohm R.A."/>
            <person name="Otillar R."/>
            <person name="Martin J."/>
            <person name="Schackwitz W."/>
            <person name="Grimwood J."/>
            <person name="MohdZainudin N."/>
            <person name="Xue C."/>
            <person name="Wang R."/>
            <person name="Manning V.A."/>
            <person name="Dhillon B."/>
            <person name="Tu Z.J."/>
            <person name="Steffenson B.J."/>
            <person name="Salamov A."/>
            <person name="Sun H."/>
            <person name="Lowry S."/>
            <person name="LaButti K."/>
            <person name="Han J."/>
            <person name="Copeland A."/>
            <person name="Lindquist E."/>
            <person name="Barry K."/>
            <person name="Schmutz J."/>
            <person name="Baker S.E."/>
            <person name="Ciuffetti L.M."/>
            <person name="Grigoriev I.V."/>
            <person name="Zhong S."/>
            <person name="Turgeon B.G."/>
        </authorList>
    </citation>
    <scope>NUCLEOTIDE SEQUENCE [LARGE SCALE GENOMIC DNA]</scope>
    <source>
        <strain evidence="3">C5 / ATCC 48332 / race O</strain>
    </source>
</reference>
<dbReference type="EMBL" id="KB445581">
    <property type="protein sequence ID" value="EMD88275.1"/>
    <property type="molecule type" value="Genomic_DNA"/>
</dbReference>
<accession>M2SSH2</accession>
<gene>
    <name evidence="2" type="ORF">COCHEDRAFT_1217331</name>
</gene>
<proteinExistence type="predicted"/>
<organism evidence="2 3">
    <name type="scientific">Cochliobolus heterostrophus (strain C5 / ATCC 48332 / race O)</name>
    <name type="common">Southern corn leaf blight fungus</name>
    <name type="synonym">Bipolaris maydis</name>
    <dbReference type="NCBI Taxonomy" id="701091"/>
    <lineage>
        <taxon>Eukaryota</taxon>
        <taxon>Fungi</taxon>
        <taxon>Dikarya</taxon>
        <taxon>Ascomycota</taxon>
        <taxon>Pezizomycotina</taxon>
        <taxon>Dothideomycetes</taxon>
        <taxon>Pleosporomycetidae</taxon>
        <taxon>Pleosporales</taxon>
        <taxon>Pleosporineae</taxon>
        <taxon>Pleosporaceae</taxon>
        <taxon>Bipolaris</taxon>
    </lineage>
</organism>
<evidence type="ECO:0000256" key="1">
    <source>
        <dbReference type="SAM" id="MobiDB-lite"/>
    </source>
</evidence>
<dbReference type="HOGENOM" id="CLU_593121_0_0_1"/>
<evidence type="ECO:0000313" key="3">
    <source>
        <dbReference type="Proteomes" id="UP000016936"/>
    </source>
</evidence>
<dbReference type="Proteomes" id="UP000016936">
    <property type="component" value="Unassembled WGS sequence"/>
</dbReference>
<name>M2SSH2_COCH5</name>
<evidence type="ECO:0000313" key="2">
    <source>
        <dbReference type="EMBL" id="EMD88275.1"/>
    </source>
</evidence>
<protein>
    <submittedName>
        <fullName evidence="2">Uncharacterized protein</fullName>
    </submittedName>
</protein>
<sequence>MLPQRSITGDHDAYSLALRDAQYFKMVGFSLDTVRGRIRKQQHPAAKFTSKSLKKFCHKVIEELKAQNAAQEQQPADAMPPVPASQNLDFPTATIQGPSHSPAKKKWFLNSDWEPKFSWAQMHDIRISMPFLGSGSETHQSRLEKLGLPPDWRHDGMPVPGQEFARLYEIQLQEAPLRSFKSYQLGGSDHIRMAIPIRLRYGVRNDCNLTTQDHFALWIQFDNGSHTILPIALWVSGSRNCSLTRYGADAKQIFSDAHREIRAFFQDAHWPMIAISDVVFTVGSTNVKDFSVWQPRVFEDVWYFVSASNGVHVLPQTTLHFLKPYLGWQRYRDARKLLANFTSVARYAYLDKLPSEPFDILSISNIQLTNTPCYPPCPTVTPEIWILNEETDEFELEAEFNEFYTEDTSKLNDTHPDLRSIDDETDIAIKPHRAAYPVDDAPSCAAFFRSPQSQFRPFIFQ</sequence>